<proteinExistence type="predicted"/>
<evidence type="ECO:0000259" key="1">
    <source>
        <dbReference type="Pfam" id="PF20239"/>
    </source>
</evidence>
<gene>
    <name evidence="2" type="ORF">QU38_00205</name>
</gene>
<evidence type="ECO:0000313" key="2">
    <source>
        <dbReference type="EMBL" id="KIU01714.1"/>
    </source>
</evidence>
<comment type="caution">
    <text evidence="2">The sequence shown here is derived from an EMBL/GenBank/DDBJ whole genome shotgun (WGS) entry which is preliminary data.</text>
</comment>
<dbReference type="AlphaFoldDB" id="A0AA40MLF6"/>
<protein>
    <recommendedName>
        <fullName evidence="1">DUF6596 domain-containing protein</fullName>
    </recommendedName>
</protein>
<name>A0AA40MLF6_STAAU</name>
<evidence type="ECO:0000313" key="3">
    <source>
        <dbReference type="Proteomes" id="UP000032274"/>
    </source>
</evidence>
<reference evidence="2 3" key="1">
    <citation type="submission" date="2015-01" db="EMBL/GenBank/DDBJ databases">
        <title>Characterization of Swiss Staphylococcus aureus strains involved in food poisoning.</title>
        <authorList>
            <person name="Crovadore J."/>
            <person name="Chablais R."/>
            <person name="Tonacini J."/>
            <person name="Schnyder B."/>
            <person name="Lefort F."/>
        </authorList>
    </citation>
    <scope>NUCLEOTIDE SEQUENCE [LARGE SCALE GENOMIC DNA]</scope>
    <source>
        <strain evidence="2 3">SA-120</strain>
    </source>
</reference>
<dbReference type="InterPro" id="IPR046531">
    <property type="entry name" value="DUF6596"/>
</dbReference>
<dbReference type="Proteomes" id="UP000032274">
    <property type="component" value="Unassembled WGS sequence"/>
</dbReference>
<feature type="non-terminal residue" evidence="2">
    <location>
        <position position="1"/>
    </location>
</feature>
<dbReference type="EMBL" id="JXIG01000049">
    <property type="protein sequence ID" value="KIU01714.1"/>
    <property type="molecule type" value="Genomic_DNA"/>
</dbReference>
<dbReference type="RefSeq" id="WP_044120892.1">
    <property type="nucleotide sequence ID" value="NZ_JXIG01000049.1"/>
</dbReference>
<feature type="domain" description="DUF6596" evidence="1">
    <location>
        <begin position="1"/>
        <end position="46"/>
    </location>
</feature>
<organism evidence="2 3">
    <name type="scientific">Staphylococcus aureus</name>
    <dbReference type="NCBI Taxonomy" id="1280"/>
    <lineage>
        <taxon>Bacteria</taxon>
        <taxon>Bacillati</taxon>
        <taxon>Bacillota</taxon>
        <taxon>Bacilli</taxon>
        <taxon>Bacillales</taxon>
        <taxon>Staphylococcaceae</taxon>
        <taxon>Staphylococcus</taxon>
    </lineage>
</organism>
<dbReference type="PANTHER" id="PTHR47756:SF2">
    <property type="entry name" value="BLL6612 PROTEIN"/>
    <property type="match status" value="1"/>
</dbReference>
<accession>A0AA40MLF6</accession>
<dbReference type="PANTHER" id="PTHR47756">
    <property type="entry name" value="BLL6612 PROTEIN-RELATED"/>
    <property type="match status" value="1"/>
</dbReference>
<feature type="non-terminal residue" evidence="2">
    <location>
        <position position="129"/>
    </location>
</feature>
<dbReference type="Pfam" id="PF20239">
    <property type="entry name" value="DUF6596"/>
    <property type="match status" value="1"/>
</dbReference>
<sequence>SLMCLHAARLPTRVDATGRLIALADQDRSRWDAELIREGMMLLELSARGLETSEYHLEAAIASFHVLAPRAEDTNWKDIIALYDALLVIKPSAVVALNRAIAIAEHEGAARGLEEISAIAQRDRMASYP</sequence>